<accession>A0A1M6IMH2</accession>
<dbReference type="RefSeq" id="WP_149679286.1">
    <property type="nucleotide sequence ID" value="NZ_FQZP01000045.1"/>
</dbReference>
<dbReference type="SFLD" id="SFLDF00281">
    <property type="entry name" value="FeMo_cofactor_biosynthesis_pro"/>
    <property type="match status" value="1"/>
</dbReference>
<dbReference type="PANTHER" id="PTHR33712">
    <property type="entry name" value="LIGHT-INDEPENDENT PROTOCHLOROPHYLLIDE REDUCTASE SUBUNIT B"/>
    <property type="match status" value="1"/>
</dbReference>
<dbReference type="SFLD" id="SFLDG01067">
    <property type="entry name" value="SPASM/twitch_domain_containing"/>
    <property type="match status" value="1"/>
</dbReference>
<dbReference type="SFLD" id="SFLDS00029">
    <property type="entry name" value="Radical_SAM"/>
    <property type="match status" value="1"/>
</dbReference>
<dbReference type="InterPro" id="IPR013785">
    <property type="entry name" value="Aldolase_TIM"/>
</dbReference>
<dbReference type="InterPro" id="IPR000318">
    <property type="entry name" value="Nase_comp1_CS"/>
</dbReference>
<gene>
    <name evidence="14" type="ORF">SAMN05444373_104517</name>
</gene>
<sequence>MSKKLKSLTVNPCKMCMPMGAVHAFYGIARCMTLLHGSQGCSTYIRRHMATHYNEPVDIASSSMTEEGTVYGGEKNLIKGIHNLCRLYDPDVVGIATTCLSETIGEDIEGIIKKYHAQYPESRVRLIPVSSGGYMGTQFEGYFRTLRSILRHVDMKKEKHDRINIITGMLSPADVRTLKDILSLFPIAYILLPDASDNLDGGYEESYRRLPDNGTTLEEISLMAGSRLTIELSLFCPPEDSPGEYLKEAYGVPLVRLGPPVGLRDTDAFIKLLSEISGAPIPERLKGEQGRYLDAMIDSHKYNAEGRAVVFGDPDFVYSMVRLCCENGLLPVVSATGTSSPRLLELLHDEIGKIAPGLFDEEYAVLDKADFERIEELALEKKANLFIGSSDARRIEEKHGIPLVRCAFPIHDRVGGQRISTLGYSGSLNLLDSLTNTLLKIKEGNYRKALFETYFKDSKVEAPQACGVSATDLHPCFSCTGAHRYARIHLPVAPDCNIQCKYCVRKFDCPNESRPGVTSQVLTPEEALQRFLDAKKRLSNLTVVGIAGPGDALADFDKTRETLRLIREHDPNVIFCISTNGLALPQYADELVALGVSHVTITINAVDVEIASQIYSHVTMMGMRYSGMAGAAMLVSNQLLGLKLLASRGVTCKVNCVVLQGINDHHIETVVEKVKSLGAAITNIMQLIPVKGSAFEHLEMVSAKTINEIRKRCERILPQMYHCKQCRADAVGLLGEDQSLILYGKKEPVQEVPREKKGLRFAVATRSGILVDQHFGKVDEFLIYEYHDGRVAYIERRPIGQYCTGGMDACDSQEDKMTRILKALHDCEGVIALRIGVAPQRRLEEKGIHTYTTYDGIHEAIAKIAREMTGEEAV</sequence>
<comment type="cofactor">
    <cofactor evidence="1">
        <name>[4Fe-4S] cluster</name>
        <dbReference type="ChEBI" id="CHEBI:49883"/>
    </cofactor>
</comment>
<dbReference type="Gene3D" id="1.20.89.10">
    <property type="entry name" value="Nitrogenase Molybdenum-iron Protein, subunit B, domain 4"/>
    <property type="match status" value="1"/>
</dbReference>
<evidence type="ECO:0000256" key="9">
    <source>
        <dbReference type="ARBA" id="ARBA00023231"/>
    </source>
</evidence>
<reference evidence="14 15" key="1">
    <citation type="submission" date="2016-11" db="EMBL/GenBank/DDBJ databases">
        <authorList>
            <person name="Varghese N."/>
            <person name="Submissions S."/>
        </authorList>
    </citation>
    <scope>NUCLEOTIDE SEQUENCE [LARGE SCALE GENOMIC DNA]</scope>
    <source>
        <strain evidence="14 15">DSM 19027</strain>
    </source>
</reference>
<evidence type="ECO:0000259" key="13">
    <source>
        <dbReference type="PROSITE" id="PS51918"/>
    </source>
</evidence>
<evidence type="ECO:0000256" key="1">
    <source>
        <dbReference type="ARBA" id="ARBA00001966"/>
    </source>
</evidence>
<evidence type="ECO:0000256" key="10">
    <source>
        <dbReference type="ARBA" id="ARBA00030926"/>
    </source>
</evidence>
<dbReference type="GO" id="GO:0051539">
    <property type="term" value="F:4 iron, 4 sulfur cluster binding"/>
    <property type="evidence" value="ECO:0007669"/>
    <property type="project" value="UniProtKB-KW"/>
</dbReference>
<comment type="similarity">
    <text evidence="12">Belongs to the NifD/NifK/NifE/NifN family.</text>
</comment>
<dbReference type="Proteomes" id="UP000324781">
    <property type="component" value="Unassembled WGS sequence"/>
</dbReference>
<dbReference type="InterPro" id="IPR006638">
    <property type="entry name" value="Elp3/MiaA/NifB-like_rSAM"/>
</dbReference>
<evidence type="ECO:0000313" key="14">
    <source>
        <dbReference type="EMBL" id="SHJ35681.1"/>
    </source>
</evidence>
<evidence type="ECO:0000256" key="4">
    <source>
        <dbReference type="ARBA" id="ARBA00022485"/>
    </source>
</evidence>
<dbReference type="InterPro" id="IPR034165">
    <property type="entry name" value="NifB_C"/>
</dbReference>
<dbReference type="InterPro" id="IPR050152">
    <property type="entry name" value="ChlB/BchB/BchZ"/>
</dbReference>
<dbReference type="SFLD" id="SFLDG01068">
    <property type="entry name" value="FeMo_cofactor_biosynthesis_pro"/>
    <property type="match status" value="1"/>
</dbReference>
<dbReference type="PROSITE" id="PS01305">
    <property type="entry name" value="MOAA_NIFB_PQQE"/>
    <property type="match status" value="1"/>
</dbReference>
<dbReference type="UniPathway" id="UPA00782"/>
<name>A0A1M6IMH2_9FIRM</name>
<dbReference type="InterPro" id="IPR000385">
    <property type="entry name" value="MoaA_NifB_PqqE_Fe-S-bd_CS"/>
</dbReference>
<organism evidence="14 15">
    <name type="scientific">Thermoclostridium caenicola</name>
    <dbReference type="NCBI Taxonomy" id="659425"/>
    <lineage>
        <taxon>Bacteria</taxon>
        <taxon>Bacillati</taxon>
        <taxon>Bacillota</taxon>
        <taxon>Clostridia</taxon>
        <taxon>Eubacteriales</taxon>
        <taxon>Oscillospiraceae</taxon>
        <taxon>Thermoclostridium</taxon>
    </lineage>
</organism>
<dbReference type="Gene3D" id="3.30.420.130">
    <property type="entry name" value="Dinitrogenase iron-molybdenum cofactor biosynthesis domain"/>
    <property type="match status" value="1"/>
</dbReference>
<dbReference type="InterPro" id="IPR036105">
    <property type="entry name" value="DiNase_FeMo-co_biosyn_sf"/>
</dbReference>
<dbReference type="SUPFAM" id="SSF102114">
    <property type="entry name" value="Radical SAM enzymes"/>
    <property type="match status" value="1"/>
</dbReference>
<keyword evidence="15" id="KW-1185">Reference proteome</keyword>
<dbReference type="AlphaFoldDB" id="A0A1M6IMH2"/>
<evidence type="ECO:0000256" key="7">
    <source>
        <dbReference type="ARBA" id="ARBA00023004"/>
    </source>
</evidence>
<dbReference type="PROSITE" id="PS51918">
    <property type="entry name" value="RADICAL_SAM"/>
    <property type="match status" value="1"/>
</dbReference>
<dbReference type="GO" id="GO:0046872">
    <property type="term" value="F:metal ion binding"/>
    <property type="evidence" value="ECO:0007669"/>
    <property type="project" value="UniProtKB-KW"/>
</dbReference>
<dbReference type="NCBIfam" id="TIGR01290">
    <property type="entry name" value="nifB"/>
    <property type="match status" value="1"/>
</dbReference>
<dbReference type="Pfam" id="PF02579">
    <property type="entry name" value="Nitro_FeMo-Co"/>
    <property type="match status" value="1"/>
</dbReference>
<protein>
    <recommendedName>
        <fullName evidence="3">FeMo cofactor biosynthesis protein NifB</fullName>
    </recommendedName>
    <alternativeName>
        <fullName evidence="11">Nitrogenase cofactor maturase NifB</fullName>
    </alternativeName>
    <alternativeName>
        <fullName evidence="10">Radical SAM assemblase NifB</fullName>
    </alternativeName>
</protein>
<dbReference type="InterPro" id="IPR058240">
    <property type="entry name" value="rSAM_sf"/>
</dbReference>
<evidence type="ECO:0000256" key="8">
    <source>
        <dbReference type="ARBA" id="ARBA00023014"/>
    </source>
</evidence>
<dbReference type="CDD" id="cd01335">
    <property type="entry name" value="Radical_SAM"/>
    <property type="match status" value="1"/>
</dbReference>
<keyword evidence="6" id="KW-0479">Metal-binding</keyword>
<dbReference type="InterPro" id="IPR003731">
    <property type="entry name" value="Di-Nase_FeMo-co_biosynth"/>
</dbReference>
<keyword evidence="9 12" id="KW-0535">Nitrogen fixation</keyword>
<keyword evidence="7" id="KW-0408">Iron</keyword>
<evidence type="ECO:0000313" key="15">
    <source>
        <dbReference type="Proteomes" id="UP000324781"/>
    </source>
</evidence>
<evidence type="ECO:0000256" key="6">
    <source>
        <dbReference type="ARBA" id="ARBA00022723"/>
    </source>
</evidence>
<dbReference type="PROSITE" id="PS00699">
    <property type="entry name" value="NITROGENASE_1_1"/>
    <property type="match status" value="1"/>
</dbReference>
<dbReference type="Gene3D" id="3.20.20.70">
    <property type="entry name" value="Aldolase class I"/>
    <property type="match status" value="1"/>
</dbReference>
<dbReference type="SUPFAM" id="SSF53807">
    <property type="entry name" value="Helical backbone' metal receptor"/>
    <property type="match status" value="1"/>
</dbReference>
<dbReference type="CDD" id="cd00852">
    <property type="entry name" value="NifB"/>
    <property type="match status" value="1"/>
</dbReference>
<dbReference type="Gene3D" id="3.40.50.1980">
    <property type="entry name" value="Nitrogenase molybdenum iron protein domain"/>
    <property type="match status" value="3"/>
</dbReference>
<dbReference type="Pfam" id="PF00148">
    <property type="entry name" value="Oxidored_nitro"/>
    <property type="match status" value="1"/>
</dbReference>
<comment type="function">
    <text evidence="2">Involved in the biosynthesis of the iron-molybdenum cofactor (FeMo-co or M-cluster) found in the dinitrogenase enzyme of the nitrogenase complex in nitrogen-fixing microorganisms. NifB catalyzes the crucial step of radical SAM-dependent carbide insertion that occurs concomitant with the insertion of a 9th sulfur and the rearrangement/coupling of two [4Fe-4S] clusters into a [8Fe-9S-C] cluster, the precursor to the M-cluster.</text>
</comment>
<evidence type="ECO:0000256" key="3">
    <source>
        <dbReference type="ARBA" id="ARBA00021702"/>
    </source>
</evidence>
<dbReference type="SMART" id="SM00729">
    <property type="entry name" value="Elp3"/>
    <property type="match status" value="1"/>
</dbReference>
<feature type="domain" description="Radical SAM core" evidence="13">
    <location>
        <begin position="482"/>
        <end position="727"/>
    </location>
</feature>
<dbReference type="InterPro" id="IPR000510">
    <property type="entry name" value="Nase/OxRdtase_comp1"/>
</dbReference>
<keyword evidence="8" id="KW-0411">Iron-sulfur</keyword>
<evidence type="ECO:0000256" key="12">
    <source>
        <dbReference type="RuleBase" id="RU004021"/>
    </source>
</evidence>
<dbReference type="OrthoDB" id="9800746at2"/>
<dbReference type="EMBL" id="FQZP01000045">
    <property type="protein sequence ID" value="SHJ35681.1"/>
    <property type="molecule type" value="Genomic_DNA"/>
</dbReference>
<dbReference type="GO" id="GO:0016163">
    <property type="term" value="F:nitrogenase activity"/>
    <property type="evidence" value="ECO:0007669"/>
    <property type="project" value="InterPro"/>
</dbReference>
<keyword evidence="5" id="KW-0949">S-adenosyl-L-methionine</keyword>
<dbReference type="Pfam" id="PF04055">
    <property type="entry name" value="Radical_SAM"/>
    <property type="match status" value="1"/>
</dbReference>
<dbReference type="SUPFAM" id="SSF53146">
    <property type="entry name" value="Nitrogenase accessory factor-like"/>
    <property type="match status" value="1"/>
</dbReference>
<dbReference type="InterPro" id="IPR007197">
    <property type="entry name" value="rSAM"/>
</dbReference>
<evidence type="ECO:0000256" key="5">
    <source>
        <dbReference type="ARBA" id="ARBA00022691"/>
    </source>
</evidence>
<dbReference type="GO" id="GO:0032324">
    <property type="term" value="P:molybdopterin cofactor biosynthetic process"/>
    <property type="evidence" value="ECO:0007669"/>
    <property type="project" value="UniProtKB-ARBA"/>
</dbReference>
<dbReference type="InterPro" id="IPR005980">
    <property type="entry name" value="Nase_CF_NifB"/>
</dbReference>
<keyword evidence="4" id="KW-0004">4Fe-4S</keyword>
<proteinExistence type="inferred from homology"/>
<evidence type="ECO:0000256" key="11">
    <source>
        <dbReference type="ARBA" id="ARBA00032102"/>
    </source>
</evidence>
<evidence type="ECO:0000256" key="2">
    <source>
        <dbReference type="ARBA" id="ARBA00003522"/>
    </source>
</evidence>
<dbReference type="PANTHER" id="PTHR33712:SF7">
    <property type="entry name" value="LIGHT-INDEPENDENT PROTOCHLOROPHYLLIDE REDUCTASE SUBUNIT B"/>
    <property type="match status" value="1"/>
</dbReference>